<proteinExistence type="predicted"/>
<dbReference type="HOGENOM" id="CLU_044614_3_1_1"/>
<dbReference type="Proteomes" id="UP000008064">
    <property type="component" value="Unassembled WGS sequence"/>
</dbReference>
<feature type="non-terminal residue" evidence="2">
    <location>
        <position position="269"/>
    </location>
</feature>
<dbReference type="EMBL" id="GL945442">
    <property type="protein sequence ID" value="EGO19962.1"/>
    <property type="molecule type" value="Genomic_DNA"/>
</dbReference>
<dbReference type="RefSeq" id="XP_007323397.1">
    <property type="nucleotide sequence ID" value="XM_007323335.1"/>
</dbReference>
<evidence type="ECO:0000313" key="2">
    <source>
        <dbReference type="EMBL" id="EGO19962.1"/>
    </source>
</evidence>
<dbReference type="GeneID" id="18813677"/>
<dbReference type="KEGG" id="sla:SERLADRAFT_418209"/>
<accession>F8P9W4</accession>
<protein>
    <submittedName>
        <fullName evidence="2">Uncharacterized protein</fullName>
    </submittedName>
</protein>
<sequence length="269" mass="29896">MSSVTQMTLTSMWLEVLAYGRQAEERLKYSSRLLLFASTFLFTTATVHMTLSFLQLLKAFTDSAIISKPRGTDVYLASNSLLVTNDILYVINVFAQDLLLIWKLHVVLNHRWRVCILPLFLLIANVGKGKNYVGRSDYKSAIRLVVESGALMTSSGSVAGPIAINVAVQVNTATPLLIVVRVGMVHYRNSDMPTASDHTQSTVAIDVHIDVMQPTDPLTAYPLFDPHLTQKALIDTNGRNNIIDLGQSLLSPWPFQIVELCSWYRQVSA</sequence>
<gene>
    <name evidence="2" type="ORF">SERLADRAFT_418209</name>
</gene>
<reference evidence="2" key="1">
    <citation type="submission" date="2011-04" db="EMBL/GenBank/DDBJ databases">
        <title>Evolution of plant cell wall degrading machinery underlies the functional diversity of forest fungi.</title>
        <authorList>
            <consortium name="US DOE Joint Genome Institute (JGI-PGF)"/>
            <person name="Eastwood D.C."/>
            <person name="Floudas D."/>
            <person name="Binder M."/>
            <person name="Majcherczyk A."/>
            <person name="Schneider P."/>
            <person name="Aerts A."/>
            <person name="Asiegbu F.O."/>
            <person name="Baker S.E."/>
            <person name="Barry K."/>
            <person name="Bendiksby M."/>
            <person name="Blumentritt M."/>
            <person name="Coutinho P.M."/>
            <person name="Cullen D."/>
            <person name="Cullen D."/>
            <person name="Gathman A."/>
            <person name="Goodell B."/>
            <person name="Henrissat B."/>
            <person name="Ihrmark K."/>
            <person name="Kauserud H."/>
            <person name="Kohler A."/>
            <person name="LaButti K."/>
            <person name="Lapidus A."/>
            <person name="Lavin J.L."/>
            <person name="Lee Y.-H."/>
            <person name="Lindquist E."/>
            <person name="Lilly W."/>
            <person name="Lucas S."/>
            <person name="Morin E."/>
            <person name="Murat C."/>
            <person name="Oguiza J.A."/>
            <person name="Park J."/>
            <person name="Pisabarro A.G."/>
            <person name="Riley R."/>
            <person name="Rosling A."/>
            <person name="Salamov A."/>
            <person name="Schmidt O."/>
            <person name="Schmutz J."/>
            <person name="Skrede I."/>
            <person name="Stenlid J."/>
            <person name="Wiebenga A."/>
            <person name="Xie X."/>
            <person name="Kues U."/>
            <person name="Hibbett D.S."/>
            <person name="Hoffmeister D."/>
            <person name="Hogberg N."/>
            <person name="Martin F."/>
            <person name="Grigoriev I.V."/>
            <person name="Watkinson S.C."/>
        </authorList>
    </citation>
    <scope>NUCLEOTIDE SEQUENCE</scope>
    <source>
        <strain evidence="2">S7.9</strain>
    </source>
</reference>
<organism>
    <name type="scientific">Serpula lacrymans var. lacrymans (strain S7.9)</name>
    <name type="common">Dry rot fungus</name>
    <dbReference type="NCBI Taxonomy" id="578457"/>
    <lineage>
        <taxon>Eukaryota</taxon>
        <taxon>Fungi</taxon>
        <taxon>Dikarya</taxon>
        <taxon>Basidiomycota</taxon>
        <taxon>Agaricomycotina</taxon>
        <taxon>Agaricomycetes</taxon>
        <taxon>Agaricomycetidae</taxon>
        <taxon>Boletales</taxon>
        <taxon>Coniophorineae</taxon>
        <taxon>Serpulaceae</taxon>
        <taxon>Serpula</taxon>
    </lineage>
</organism>
<evidence type="ECO:0000256" key="1">
    <source>
        <dbReference type="SAM" id="Phobius"/>
    </source>
</evidence>
<name>F8P9W4_SERL9</name>
<keyword evidence="1" id="KW-1133">Transmembrane helix</keyword>
<keyword evidence="1" id="KW-0472">Membrane</keyword>
<dbReference type="OrthoDB" id="3357408at2759"/>
<feature type="transmembrane region" description="Helical" evidence="1">
    <location>
        <begin position="33"/>
        <end position="54"/>
    </location>
</feature>
<keyword evidence="1" id="KW-0812">Transmembrane</keyword>
<dbReference type="AlphaFoldDB" id="F8P9W4"/>